<comment type="caution">
    <text evidence="1">The sequence shown here is derived from an EMBL/GenBank/DDBJ whole genome shotgun (WGS) entry which is preliminary data.</text>
</comment>
<organism evidence="1">
    <name type="scientific">marine sediment metagenome</name>
    <dbReference type="NCBI Taxonomy" id="412755"/>
    <lineage>
        <taxon>unclassified sequences</taxon>
        <taxon>metagenomes</taxon>
        <taxon>ecological metagenomes</taxon>
    </lineage>
</organism>
<proteinExistence type="predicted"/>
<dbReference type="EMBL" id="LAZR01020393">
    <property type="protein sequence ID" value="KKL89053.1"/>
    <property type="molecule type" value="Genomic_DNA"/>
</dbReference>
<gene>
    <name evidence="1" type="ORF">LCGC14_1918510</name>
</gene>
<evidence type="ECO:0000313" key="1">
    <source>
        <dbReference type="EMBL" id="KKL89053.1"/>
    </source>
</evidence>
<name>A0A0F9FS90_9ZZZZ</name>
<reference evidence="1" key="1">
    <citation type="journal article" date="2015" name="Nature">
        <title>Complex archaea that bridge the gap between prokaryotes and eukaryotes.</title>
        <authorList>
            <person name="Spang A."/>
            <person name="Saw J.H."/>
            <person name="Jorgensen S.L."/>
            <person name="Zaremba-Niedzwiedzka K."/>
            <person name="Martijn J."/>
            <person name="Lind A.E."/>
            <person name="van Eijk R."/>
            <person name="Schleper C."/>
            <person name="Guy L."/>
            <person name="Ettema T.J."/>
        </authorList>
    </citation>
    <scope>NUCLEOTIDE SEQUENCE</scope>
</reference>
<sequence length="111" mass="11990">MVTRTISFNLRAAAPQPSKGDCTTLDEPVPATAGFVLQTFMAEKTTTDSCEDKTELLCSNDMLGLGGAFLSASYTAQRFLDPDTNEIVFQSTETKKGEFIEESEVPGVTNL</sequence>
<protein>
    <submittedName>
        <fullName evidence="1">Uncharacterized protein</fullName>
    </submittedName>
</protein>
<accession>A0A0F9FS90</accession>
<dbReference type="AlphaFoldDB" id="A0A0F9FS90"/>